<dbReference type="EMBL" id="BGPR01036921">
    <property type="protein sequence ID" value="GBO12358.1"/>
    <property type="molecule type" value="Genomic_DNA"/>
</dbReference>
<organism evidence="1 2">
    <name type="scientific">Araneus ventricosus</name>
    <name type="common">Orbweaver spider</name>
    <name type="synonym">Epeira ventricosa</name>
    <dbReference type="NCBI Taxonomy" id="182803"/>
    <lineage>
        <taxon>Eukaryota</taxon>
        <taxon>Metazoa</taxon>
        <taxon>Ecdysozoa</taxon>
        <taxon>Arthropoda</taxon>
        <taxon>Chelicerata</taxon>
        <taxon>Arachnida</taxon>
        <taxon>Araneae</taxon>
        <taxon>Araneomorphae</taxon>
        <taxon>Entelegynae</taxon>
        <taxon>Araneoidea</taxon>
        <taxon>Araneidae</taxon>
        <taxon>Araneus</taxon>
    </lineage>
</organism>
<sequence>MTKTTPGLALRSRNVRATPTGGRLATTYYLAMQQAPIQADLGESLTTPTLPSRVETLSLRPPRPVVFFRTQEDANARFSKSQVRFYFLVYEVSKQKVL</sequence>
<proteinExistence type="predicted"/>
<name>A0A4Y2UHK6_ARAVE</name>
<dbReference type="Proteomes" id="UP000499080">
    <property type="component" value="Unassembled WGS sequence"/>
</dbReference>
<protein>
    <submittedName>
        <fullName evidence="1">Uncharacterized protein</fullName>
    </submittedName>
</protein>
<keyword evidence="2" id="KW-1185">Reference proteome</keyword>
<accession>A0A4Y2UHK6</accession>
<comment type="caution">
    <text evidence="1">The sequence shown here is derived from an EMBL/GenBank/DDBJ whole genome shotgun (WGS) entry which is preliminary data.</text>
</comment>
<evidence type="ECO:0000313" key="1">
    <source>
        <dbReference type="EMBL" id="GBO12358.1"/>
    </source>
</evidence>
<gene>
    <name evidence="1" type="ORF">AVEN_34022_1</name>
</gene>
<evidence type="ECO:0000313" key="2">
    <source>
        <dbReference type="Proteomes" id="UP000499080"/>
    </source>
</evidence>
<reference evidence="1 2" key="1">
    <citation type="journal article" date="2019" name="Sci. Rep.">
        <title>Orb-weaving spider Araneus ventricosus genome elucidates the spidroin gene catalogue.</title>
        <authorList>
            <person name="Kono N."/>
            <person name="Nakamura H."/>
            <person name="Ohtoshi R."/>
            <person name="Moran D.A.P."/>
            <person name="Shinohara A."/>
            <person name="Yoshida Y."/>
            <person name="Fujiwara M."/>
            <person name="Mori M."/>
            <person name="Tomita M."/>
            <person name="Arakawa K."/>
        </authorList>
    </citation>
    <scope>NUCLEOTIDE SEQUENCE [LARGE SCALE GENOMIC DNA]</scope>
</reference>
<dbReference type="AlphaFoldDB" id="A0A4Y2UHK6"/>